<organism evidence="3 4">
    <name type="scientific">Phytohabitans maris</name>
    <dbReference type="NCBI Taxonomy" id="3071409"/>
    <lineage>
        <taxon>Bacteria</taxon>
        <taxon>Bacillati</taxon>
        <taxon>Actinomycetota</taxon>
        <taxon>Actinomycetes</taxon>
        <taxon>Micromonosporales</taxon>
        <taxon>Micromonosporaceae</taxon>
    </lineage>
</organism>
<dbReference type="RefSeq" id="WP_308716331.1">
    <property type="nucleotide sequence ID" value="NZ_JAVHUY010000037.1"/>
</dbReference>
<dbReference type="Gene3D" id="1.10.10.2840">
    <property type="entry name" value="PucR C-terminal helix-turn-helix domain"/>
    <property type="match status" value="1"/>
</dbReference>
<dbReference type="PANTHER" id="PTHR33744:SF7">
    <property type="entry name" value="PUCR FAMILY TRANSCRIPTIONAL REGULATOR"/>
    <property type="match status" value="1"/>
</dbReference>
<dbReference type="InterPro" id="IPR051448">
    <property type="entry name" value="CdaR-like_regulators"/>
</dbReference>
<dbReference type="Pfam" id="PF01590">
    <property type="entry name" value="GAF"/>
    <property type="match status" value="1"/>
</dbReference>
<comment type="caution">
    <text evidence="3">The sequence shown here is derived from an EMBL/GenBank/DDBJ whole genome shotgun (WGS) entry which is preliminary data.</text>
</comment>
<dbReference type="InterPro" id="IPR029016">
    <property type="entry name" value="GAF-like_dom_sf"/>
</dbReference>
<keyword evidence="4" id="KW-1185">Reference proteome</keyword>
<sequence length="670" mass="71821">MTGPIGVAARPGTGDPATRRRDEPEPDGARDVYAEAVVAFEEVALLATNERVPLDDVLRRAGRRLCELLGVSRCSVYLRRADGRFQGRVGYCAGRRDIDAGVRRLVSGGEHDLFTAEVVGSASPVVVQGAMTDPRTIHRTMRRWGVRDMLGVPLVVDGEVIGIIYMDNEAREHLYTTRDIRLAQAFAGLVAIAVRQAWVIQQLAHHARTIEHQRTILGASQALYSRLTHVLLDGAEIGEMLGLIAEMLGKPVVLYDPALTVVSWAAPPSLALAGCPGLTAAQRCLPQVRRVLADLDGGSSSSVLRAGPELGCRRLFVRMVVDGACAGYLELCELGGGFSPTDAKALEQAAMAVALKLLAEARRADALRYERADYLSDLLHGRRDPARLADEAAALGFDVQKRHLVLRLRYAGAGTGDAASSKRRDAVADAVGRHLAADTRCVAHTGIVGEDLLLIEVPAAGEAWEAGFRVRLATAFDELARVHGAVHAVASEPCRALADLPTQAERARELAGLLGYAGDASRLAFARDFELVRLVNQRDGLAGAQRHAENLLAPLVAHDAATGSSLVETIAAYLECQARIRSTAAALDVHENTVRYRLNRIRELSAIDPERVDSLFGAYLAVQVLRLFGGPAGLSRSPIAGGGPTDSDRSESKEHDVIFNEPEQNPGSAA</sequence>
<protein>
    <submittedName>
        <fullName evidence="3">GAF domain-containing protein</fullName>
    </submittedName>
</protein>
<evidence type="ECO:0000313" key="4">
    <source>
        <dbReference type="Proteomes" id="UP001230908"/>
    </source>
</evidence>
<evidence type="ECO:0000313" key="3">
    <source>
        <dbReference type="EMBL" id="MDQ7909069.1"/>
    </source>
</evidence>
<feature type="region of interest" description="Disordered" evidence="1">
    <location>
        <begin position="636"/>
        <end position="670"/>
    </location>
</feature>
<name>A0ABU0ZRW3_9ACTN</name>
<dbReference type="Gene3D" id="3.30.450.40">
    <property type="match status" value="1"/>
</dbReference>
<feature type="domain" description="GAF" evidence="2">
    <location>
        <begin position="53"/>
        <end position="204"/>
    </location>
</feature>
<evidence type="ECO:0000256" key="1">
    <source>
        <dbReference type="SAM" id="MobiDB-lite"/>
    </source>
</evidence>
<dbReference type="Pfam" id="PF13556">
    <property type="entry name" value="HTH_30"/>
    <property type="match status" value="1"/>
</dbReference>
<feature type="compositionally biased region" description="Basic and acidic residues" evidence="1">
    <location>
        <begin position="17"/>
        <end position="28"/>
    </location>
</feature>
<accession>A0ABU0ZRW3</accession>
<dbReference type="InterPro" id="IPR025736">
    <property type="entry name" value="PucR_C-HTH_dom"/>
</dbReference>
<reference evidence="3 4" key="1">
    <citation type="submission" date="2023-08" db="EMBL/GenBank/DDBJ databases">
        <title>Phytohabitans sansha sp. nov., isolated from marine sediment.</title>
        <authorList>
            <person name="Zhao Y."/>
            <person name="Yi K."/>
        </authorList>
    </citation>
    <scope>NUCLEOTIDE SEQUENCE [LARGE SCALE GENOMIC DNA]</scope>
    <source>
        <strain evidence="3 4">ZYX-F-186</strain>
    </source>
</reference>
<dbReference type="Proteomes" id="UP001230908">
    <property type="component" value="Unassembled WGS sequence"/>
</dbReference>
<feature type="region of interest" description="Disordered" evidence="1">
    <location>
        <begin position="1"/>
        <end position="28"/>
    </location>
</feature>
<proteinExistence type="predicted"/>
<evidence type="ECO:0000259" key="2">
    <source>
        <dbReference type="SMART" id="SM00065"/>
    </source>
</evidence>
<dbReference type="SMART" id="SM00065">
    <property type="entry name" value="GAF"/>
    <property type="match status" value="1"/>
</dbReference>
<dbReference type="InterPro" id="IPR003018">
    <property type="entry name" value="GAF"/>
</dbReference>
<feature type="compositionally biased region" description="Basic and acidic residues" evidence="1">
    <location>
        <begin position="646"/>
        <end position="658"/>
    </location>
</feature>
<dbReference type="SUPFAM" id="SSF55781">
    <property type="entry name" value="GAF domain-like"/>
    <property type="match status" value="1"/>
</dbReference>
<gene>
    <name evidence="3" type="ORF">RB614_31560</name>
</gene>
<dbReference type="InterPro" id="IPR042070">
    <property type="entry name" value="PucR_C-HTH_sf"/>
</dbReference>
<dbReference type="EMBL" id="JAVHUY010000037">
    <property type="protein sequence ID" value="MDQ7909069.1"/>
    <property type="molecule type" value="Genomic_DNA"/>
</dbReference>
<dbReference type="PANTHER" id="PTHR33744">
    <property type="entry name" value="CARBOHYDRATE DIACID REGULATOR"/>
    <property type="match status" value="1"/>
</dbReference>